<dbReference type="EMBL" id="AAOS02000027">
    <property type="protein sequence ID" value="EDR31070.1"/>
    <property type="molecule type" value="Genomic_DNA"/>
</dbReference>
<organism evidence="1 2">
    <name type="scientific">Yersinia pestis biovar Orientalis str. IP275</name>
    <dbReference type="NCBI Taxonomy" id="373665"/>
    <lineage>
        <taxon>Bacteria</taxon>
        <taxon>Pseudomonadati</taxon>
        <taxon>Pseudomonadota</taxon>
        <taxon>Gammaproteobacteria</taxon>
        <taxon>Enterobacterales</taxon>
        <taxon>Yersiniaceae</taxon>
        <taxon>Yersinia</taxon>
    </lineage>
</organism>
<reference evidence="1 2" key="1">
    <citation type="submission" date="2008-01" db="EMBL/GenBank/DDBJ databases">
        <title>Yersinia pestis Strain IP275 project at JCVI/TIGR.</title>
        <authorList>
            <person name="Ravel J."/>
            <person name="Eppinger M."/>
            <person name="Fricke W.F."/>
            <person name="Rosovitz M."/>
            <person name="Lindler L.E."/>
            <person name="Bearden S."/>
            <person name="Shriefer M."/>
        </authorList>
    </citation>
    <scope>NUCLEOTIDE SEQUENCE [LARGE SCALE GENOMIC DNA]</scope>
    <source>
        <strain evidence="1 2">IP275</strain>
    </source>
</reference>
<gene>
    <name evidence="1" type="ORF">YPIP275_0129</name>
</gene>
<reference evidence="1 2" key="2">
    <citation type="submission" date="2010-03" db="EMBL/GenBank/DDBJ databases">
        <authorList>
            <person name="Payne S.H."/>
            <person name="Sutton G.G."/>
        </authorList>
    </citation>
    <scope>NUCLEOTIDE SEQUENCE [LARGE SCALE GENOMIC DNA]</scope>
    <source>
        <strain evidence="1 2">IP275</strain>
    </source>
</reference>
<name>A0AAV3B7F9_YERPE</name>
<dbReference type="Proteomes" id="UP000004430">
    <property type="component" value="Unassembled WGS sequence"/>
</dbReference>
<evidence type="ECO:0000313" key="1">
    <source>
        <dbReference type="EMBL" id="EDR31070.1"/>
    </source>
</evidence>
<proteinExistence type="predicted"/>
<accession>A0AAV3B7F9</accession>
<sequence>MSLHVAITDKSEAIYGGGFTFPRKSGCSGIMKNYLGTCINTFLNMP</sequence>
<dbReference type="AlphaFoldDB" id="A0AAV3B7F9"/>
<comment type="caution">
    <text evidence="1">The sequence shown here is derived from an EMBL/GenBank/DDBJ whole genome shotgun (WGS) entry which is preliminary data.</text>
</comment>
<evidence type="ECO:0000313" key="2">
    <source>
        <dbReference type="Proteomes" id="UP000004430"/>
    </source>
</evidence>
<protein>
    <submittedName>
        <fullName evidence="1">Uncharacterized protein</fullName>
    </submittedName>
</protein>